<evidence type="ECO:0000256" key="2">
    <source>
        <dbReference type="ARBA" id="ARBA00022723"/>
    </source>
</evidence>
<dbReference type="SUPFAM" id="SSF144232">
    <property type="entry name" value="HIT/MYND zinc finger-like"/>
    <property type="match status" value="1"/>
</dbReference>
<gene>
    <name evidence="8" type="ORF">HYH03_004393</name>
</gene>
<evidence type="ECO:0000256" key="4">
    <source>
        <dbReference type="ARBA" id="ARBA00022833"/>
    </source>
</evidence>
<accession>A0A835Y9K9</accession>
<evidence type="ECO:0000256" key="5">
    <source>
        <dbReference type="PROSITE-ProRule" id="PRU00134"/>
    </source>
</evidence>
<dbReference type="PROSITE" id="PS50865">
    <property type="entry name" value="ZF_MYND_2"/>
    <property type="match status" value="1"/>
</dbReference>
<feature type="region of interest" description="Disordered" evidence="6">
    <location>
        <begin position="452"/>
        <end position="482"/>
    </location>
</feature>
<dbReference type="GO" id="GO:0015171">
    <property type="term" value="F:amino acid transmembrane transporter activity"/>
    <property type="evidence" value="ECO:0007669"/>
    <property type="project" value="TreeGrafter"/>
</dbReference>
<evidence type="ECO:0000256" key="3">
    <source>
        <dbReference type="ARBA" id="ARBA00022771"/>
    </source>
</evidence>
<evidence type="ECO:0000256" key="1">
    <source>
        <dbReference type="ARBA" id="ARBA00008572"/>
    </source>
</evidence>
<keyword evidence="2" id="KW-0479">Metal-binding</keyword>
<evidence type="ECO:0000256" key="6">
    <source>
        <dbReference type="SAM" id="MobiDB-lite"/>
    </source>
</evidence>
<dbReference type="Gene3D" id="1.20.1740.10">
    <property type="entry name" value="Amino acid/polyamine transporter I"/>
    <property type="match status" value="1"/>
</dbReference>
<dbReference type="PANTHER" id="PTHR43243:SF41">
    <property type="entry name" value="CATIONIC AMINO ACID TRANSPORTER 7, CHLOROPLASTIC"/>
    <property type="match status" value="1"/>
</dbReference>
<dbReference type="GO" id="GO:0008270">
    <property type="term" value="F:zinc ion binding"/>
    <property type="evidence" value="ECO:0007669"/>
    <property type="project" value="UniProtKB-KW"/>
</dbReference>
<dbReference type="AlphaFoldDB" id="A0A835Y9K9"/>
<comment type="similarity">
    <text evidence="1">Belongs to the amino acid-polyamine-organocation (APC) superfamily. Cationic amino acid transporter (CAT) (TC 2.A.3.3) family.</text>
</comment>
<comment type="caution">
    <text evidence="8">The sequence shown here is derived from an EMBL/GenBank/DDBJ whole genome shotgun (WGS) entry which is preliminary data.</text>
</comment>
<dbReference type="PANTHER" id="PTHR43243">
    <property type="entry name" value="INNER MEMBRANE TRANSPORTER YGJI-RELATED"/>
    <property type="match status" value="1"/>
</dbReference>
<keyword evidence="9" id="KW-1185">Reference proteome</keyword>
<name>A0A835Y9K9_9CHLO</name>
<feature type="domain" description="MYND-type" evidence="7">
    <location>
        <begin position="1227"/>
        <end position="1272"/>
    </location>
</feature>
<keyword evidence="3 5" id="KW-0863">Zinc-finger</keyword>
<dbReference type="Gene3D" id="6.10.140.2220">
    <property type="match status" value="1"/>
</dbReference>
<reference evidence="8" key="1">
    <citation type="journal article" date="2020" name="bioRxiv">
        <title>Comparative genomics of Chlamydomonas.</title>
        <authorList>
            <person name="Craig R.J."/>
            <person name="Hasan A.R."/>
            <person name="Ness R.W."/>
            <person name="Keightley P.D."/>
        </authorList>
    </citation>
    <scope>NUCLEOTIDE SEQUENCE</scope>
    <source>
        <strain evidence="8">CCAP 11/70</strain>
    </source>
</reference>
<dbReference type="InterPro" id="IPR002893">
    <property type="entry name" value="Znf_MYND"/>
</dbReference>
<dbReference type="Pfam" id="PF01753">
    <property type="entry name" value="zf-MYND"/>
    <property type="match status" value="1"/>
</dbReference>
<evidence type="ECO:0000313" key="9">
    <source>
        <dbReference type="Proteomes" id="UP000612055"/>
    </source>
</evidence>
<dbReference type="GO" id="GO:0005886">
    <property type="term" value="C:plasma membrane"/>
    <property type="evidence" value="ECO:0007669"/>
    <property type="project" value="TreeGrafter"/>
</dbReference>
<dbReference type="OrthoDB" id="537437at2759"/>
<keyword evidence="4" id="KW-0862">Zinc</keyword>
<dbReference type="Proteomes" id="UP000612055">
    <property type="component" value="Unassembled WGS sequence"/>
</dbReference>
<evidence type="ECO:0000259" key="7">
    <source>
        <dbReference type="PROSITE" id="PS50865"/>
    </source>
</evidence>
<sequence>MTRIAIEARAQSVAARLVDRVERALDARAEPGTLLLPEPIRQSVFDSLVELDSCRGLAFEPIIPHDSSADPLGHVLRSKDPSKLHEKAVRELERELAFTLFLLGLRRSIDHCGSTVIKFGDGGRKGPDACCEYFAPRRQHGVLALVVEVVRFQSEADLERMLRKWTTPTTSGGGGAKLALGLTVSLRGGSAELKTQLCAAPQAAQPPQLHNNAVTLTQHALPGDPRNLVWLPLSHLMPGSSRALRAWVAARIAVGGLLSGLCACLRLPPWRAAQWALDRWAAPWAALPLDLWGAPPFCGVLLFRRHTLALWPPPPEEVHNPGRDLTMGTSPACSDLEIWRSDLDATFAAAFASVGLGWAQRIVAAGALTGVTTSLPGSLLGPTRTHVTLGRQALAPPCLARVDPACGTPRNATLCSQDLPVPPRLLRPTADELAEQRLMGGAVVPPTEQLAAAATPATPRRAQRHQPRQRQEQRQRRGGVDEMDAGLQVQVQQRVSPVHPATSSGISARNAIACGAQGQILEALAKQASAAAAVLSGSGGAGPAGAGPSAAAAAAAGPSAAAPSSDRLRLRSAQLTEAASSLVAGLASFTQLPLGRAMAKPLLAALRSSHLFDHVGLLLLLISPSAGDQAAPQALVDALPHALSSYGSAADQVSALRNGTSDHEELHATYGTCGRHALLTLGSAVLAAADLGPSGLPYSPLPAAILMDAGVSPRPYPCVEGRVIRLALTVLSLDRTGPQPAVANRAAVRLVLRALRLAAASTRESQYVATAPGGFLRVDMCWGGRCREEWQDYRLLLCPHDGVRVGGQALKVLVQIACKDPGAWLAEAELGWAQVVRAVRHLLQATVRSDRRTLIDVLVDLLVEAARPLMAGGGLSLNTPLPASVAAFGRSGAVPLLETAFRLAVGNPSGPEDDLASELFQRSDPLPSIAALLVHSPPRQAAALISTLAKLLRWSPPAAMRSFDLTPWQYVWVRAACALLEPGIHTLRVTYEEPPGPVDLAAPCAPLFVSAFAALALLPELSRTAQEAAQRVRVDPAWADASRILDPAAHTLSRVLLAASGIVPHRARGTAPTHRVVSAVCLTFLVEECGAVPLLGSLLEVVAACGASGALSPSSMENLALCCLQLFYAYPERILGGGGSGGGSSTAAAGAVVPWRPPAVRALARHLRVSEPTMSQDLEALAVGLEQPQQGSLNGRPDSAEVLALLEAGRLAALQAEVRALLPACANPACVNLAGDSEAGLQLKRCRGCAQASYCSGECQAAHWKAGHKAVCVAEGG</sequence>
<protein>
    <recommendedName>
        <fullName evidence="7">MYND-type domain-containing protein</fullName>
    </recommendedName>
</protein>
<proteinExistence type="inferred from homology"/>
<feature type="compositionally biased region" description="Basic and acidic residues" evidence="6">
    <location>
        <begin position="469"/>
        <end position="480"/>
    </location>
</feature>
<dbReference type="EMBL" id="JAEHOE010000013">
    <property type="protein sequence ID" value="KAG2497654.1"/>
    <property type="molecule type" value="Genomic_DNA"/>
</dbReference>
<evidence type="ECO:0000313" key="8">
    <source>
        <dbReference type="EMBL" id="KAG2497654.1"/>
    </source>
</evidence>
<organism evidence="8 9">
    <name type="scientific">Edaphochlamys debaryana</name>
    <dbReference type="NCBI Taxonomy" id="47281"/>
    <lineage>
        <taxon>Eukaryota</taxon>
        <taxon>Viridiplantae</taxon>
        <taxon>Chlorophyta</taxon>
        <taxon>core chlorophytes</taxon>
        <taxon>Chlorophyceae</taxon>
        <taxon>CS clade</taxon>
        <taxon>Chlamydomonadales</taxon>
        <taxon>Chlamydomonadales incertae sedis</taxon>
        <taxon>Edaphochlamys</taxon>
    </lineage>
</organism>